<comment type="subunit">
    <text evidence="7">Forms oligomers.</text>
</comment>
<evidence type="ECO:0000256" key="6">
    <source>
        <dbReference type="ARBA" id="ARBA00023163"/>
    </source>
</evidence>
<dbReference type="Pfam" id="PF02381">
    <property type="entry name" value="MraZ"/>
    <property type="match status" value="2"/>
</dbReference>
<dbReference type="InterPro" id="IPR035644">
    <property type="entry name" value="MraZ_C"/>
</dbReference>
<comment type="similarity">
    <text evidence="7">Belongs to the MraZ family.</text>
</comment>
<keyword evidence="6 7" id="KW-0804">Transcription</keyword>
<dbReference type="GO" id="GO:2000143">
    <property type="term" value="P:negative regulation of DNA-templated transcription initiation"/>
    <property type="evidence" value="ECO:0007669"/>
    <property type="project" value="TreeGrafter"/>
</dbReference>
<dbReference type="EMBL" id="CP036298">
    <property type="protein sequence ID" value="QDV26601.1"/>
    <property type="molecule type" value="Genomic_DNA"/>
</dbReference>
<gene>
    <name evidence="7 9" type="primary">mraZ</name>
    <name evidence="9" type="ORF">Q31a_49750</name>
</gene>
<dbReference type="NCBIfam" id="TIGR00242">
    <property type="entry name" value="division/cell wall cluster transcriptional repressor MraZ"/>
    <property type="match status" value="1"/>
</dbReference>
<feature type="domain" description="SpoVT-AbrB" evidence="8">
    <location>
        <begin position="6"/>
        <end position="52"/>
    </location>
</feature>
<evidence type="ECO:0000256" key="4">
    <source>
        <dbReference type="ARBA" id="ARBA00023015"/>
    </source>
</evidence>
<accession>A0A518GDC7</accession>
<dbReference type="InterPro" id="IPR038619">
    <property type="entry name" value="MraZ_sf"/>
</dbReference>
<protein>
    <recommendedName>
        <fullName evidence="1 7">Transcriptional regulator MraZ</fullName>
    </recommendedName>
</protein>
<evidence type="ECO:0000313" key="10">
    <source>
        <dbReference type="Proteomes" id="UP000318017"/>
    </source>
</evidence>
<dbReference type="PROSITE" id="PS51740">
    <property type="entry name" value="SPOVT_ABRB"/>
    <property type="match status" value="2"/>
</dbReference>
<evidence type="ECO:0000256" key="3">
    <source>
        <dbReference type="ARBA" id="ARBA00022737"/>
    </source>
</evidence>
<dbReference type="PANTHER" id="PTHR34701">
    <property type="entry name" value="TRANSCRIPTIONAL REGULATOR MRAZ"/>
    <property type="match status" value="1"/>
</dbReference>
<reference evidence="9 10" key="1">
    <citation type="submission" date="2019-02" db="EMBL/GenBank/DDBJ databases">
        <title>Deep-cultivation of Planctomycetes and their phenomic and genomic characterization uncovers novel biology.</title>
        <authorList>
            <person name="Wiegand S."/>
            <person name="Jogler M."/>
            <person name="Boedeker C."/>
            <person name="Pinto D."/>
            <person name="Vollmers J."/>
            <person name="Rivas-Marin E."/>
            <person name="Kohn T."/>
            <person name="Peeters S.H."/>
            <person name="Heuer A."/>
            <person name="Rast P."/>
            <person name="Oberbeckmann S."/>
            <person name="Bunk B."/>
            <person name="Jeske O."/>
            <person name="Meyerdierks A."/>
            <person name="Storesund J.E."/>
            <person name="Kallscheuer N."/>
            <person name="Luecker S."/>
            <person name="Lage O.M."/>
            <person name="Pohl T."/>
            <person name="Merkel B.J."/>
            <person name="Hornburger P."/>
            <person name="Mueller R.-W."/>
            <person name="Bruemmer F."/>
            <person name="Labrenz M."/>
            <person name="Spormann A.M."/>
            <person name="Op den Camp H."/>
            <person name="Overmann J."/>
            <person name="Amann R."/>
            <person name="Jetten M.S.M."/>
            <person name="Mascher T."/>
            <person name="Medema M.H."/>
            <person name="Devos D.P."/>
            <person name="Kaster A.-K."/>
            <person name="Ovreas L."/>
            <person name="Rohde M."/>
            <person name="Galperin M.Y."/>
            <person name="Jogler C."/>
        </authorList>
    </citation>
    <scope>NUCLEOTIDE SEQUENCE [LARGE SCALE GENOMIC DNA]</scope>
    <source>
        <strain evidence="9 10">Q31a</strain>
    </source>
</reference>
<dbReference type="InterPro" id="IPR035642">
    <property type="entry name" value="MraZ_N"/>
</dbReference>
<evidence type="ECO:0000256" key="5">
    <source>
        <dbReference type="ARBA" id="ARBA00023125"/>
    </source>
</evidence>
<dbReference type="InterPro" id="IPR020603">
    <property type="entry name" value="MraZ_dom"/>
</dbReference>
<dbReference type="GO" id="GO:0003700">
    <property type="term" value="F:DNA-binding transcription factor activity"/>
    <property type="evidence" value="ECO:0007669"/>
    <property type="project" value="UniProtKB-UniRule"/>
</dbReference>
<dbReference type="AlphaFoldDB" id="A0A518GDC7"/>
<feature type="domain" description="SpoVT-AbrB" evidence="8">
    <location>
        <begin position="81"/>
        <end position="124"/>
    </location>
</feature>
<dbReference type="Gene3D" id="3.40.1550.20">
    <property type="entry name" value="Transcriptional regulator MraZ domain"/>
    <property type="match status" value="1"/>
</dbReference>
<keyword evidence="5 7" id="KW-0238">DNA-binding</keyword>
<dbReference type="Proteomes" id="UP000318017">
    <property type="component" value="Chromosome"/>
</dbReference>
<evidence type="ECO:0000256" key="7">
    <source>
        <dbReference type="HAMAP-Rule" id="MF_01008"/>
    </source>
</evidence>
<evidence type="ECO:0000256" key="1">
    <source>
        <dbReference type="ARBA" id="ARBA00013860"/>
    </source>
</evidence>
<dbReference type="KEGG" id="ahel:Q31a_49750"/>
<dbReference type="GO" id="GO:0000976">
    <property type="term" value="F:transcription cis-regulatory region binding"/>
    <property type="evidence" value="ECO:0007669"/>
    <property type="project" value="TreeGrafter"/>
</dbReference>
<dbReference type="SUPFAM" id="SSF89447">
    <property type="entry name" value="AbrB/MazE/MraZ-like"/>
    <property type="match status" value="1"/>
</dbReference>
<dbReference type="PANTHER" id="PTHR34701:SF1">
    <property type="entry name" value="TRANSCRIPTIONAL REGULATOR MRAZ"/>
    <property type="match status" value="1"/>
</dbReference>
<name>A0A518GDC7_9BACT</name>
<dbReference type="GO" id="GO:0005737">
    <property type="term" value="C:cytoplasm"/>
    <property type="evidence" value="ECO:0007669"/>
    <property type="project" value="UniProtKB-UniRule"/>
</dbReference>
<comment type="subcellular location">
    <subcellularLocation>
        <location evidence="7">Cytoplasm</location>
        <location evidence="7">Nucleoid</location>
    </subcellularLocation>
</comment>
<keyword evidence="2 7" id="KW-0963">Cytoplasm</keyword>
<evidence type="ECO:0000313" key="9">
    <source>
        <dbReference type="EMBL" id="QDV26601.1"/>
    </source>
</evidence>
<evidence type="ECO:0000259" key="8">
    <source>
        <dbReference type="PROSITE" id="PS51740"/>
    </source>
</evidence>
<dbReference type="InterPro" id="IPR003444">
    <property type="entry name" value="MraZ"/>
</dbReference>
<dbReference type="CDD" id="cd16320">
    <property type="entry name" value="MraZ_N"/>
    <property type="match status" value="1"/>
</dbReference>
<dbReference type="InterPro" id="IPR007159">
    <property type="entry name" value="SpoVT-AbrB_dom"/>
</dbReference>
<keyword evidence="3" id="KW-0677">Repeat</keyword>
<evidence type="ECO:0000256" key="2">
    <source>
        <dbReference type="ARBA" id="ARBA00022490"/>
    </source>
</evidence>
<dbReference type="GO" id="GO:0009295">
    <property type="term" value="C:nucleoid"/>
    <property type="evidence" value="ECO:0007669"/>
    <property type="project" value="UniProtKB-SubCell"/>
</dbReference>
<dbReference type="HAMAP" id="MF_01008">
    <property type="entry name" value="MraZ"/>
    <property type="match status" value="1"/>
</dbReference>
<dbReference type="CDD" id="cd16321">
    <property type="entry name" value="MraZ_C"/>
    <property type="match status" value="1"/>
</dbReference>
<keyword evidence="4 7" id="KW-0805">Transcription regulation</keyword>
<sequence>MLLTGSYRRSLDDKLRLAIPKQLRDALGFPDKKGLFIAPGTDRSLVIYTAEVIEQIGNTLSKLSPVAKETRAFSRLFYAQAQPAEIDKQGRLRIPPELAKLSDLTAEVVVVGVRDRIELWDANQWDAFLSSTQPSYDELAEHVFQVANPVSPQA</sequence>
<dbReference type="InterPro" id="IPR037914">
    <property type="entry name" value="SpoVT-AbrB_sf"/>
</dbReference>
<proteinExistence type="inferred from homology"/>
<keyword evidence="10" id="KW-1185">Reference proteome</keyword>
<organism evidence="9 10">
    <name type="scientific">Aureliella helgolandensis</name>
    <dbReference type="NCBI Taxonomy" id="2527968"/>
    <lineage>
        <taxon>Bacteria</taxon>
        <taxon>Pseudomonadati</taxon>
        <taxon>Planctomycetota</taxon>
        <taxon>Planctomycetia</taxon>
        <taxon>Pirellulales</taxon>
        <taxon>Pirellulaceae</taxon>
        <taxon>Aureliella</taxon>
    </lineage>
</organism>